<feature type="region of interest" description="Disordered" evidence="1">
    <location>
        <begin position="154"/>
        <end position="196"/>
    </location>
</feature>
<evidence type="ECO:0000256" key="1">
    <source>
        <dbReference type="SAM" id="MobiDB-lite"/>
    </source>
</evidence>
<dbReference type="InterPro" id="IPR000904">
    <property type="entry name" value="Sec7_dom"/>
</dbReference>
<feature type="compositionally biased region" description="Polar residues" evidence="1">
    <location>
        <begin position="283"/>
        <end position="296"/>
    </location>
</feature>
<feature type="compositionally biased region" description="Polar residues" evidence="1">
    <location>
        <begin position="1488"/>
        <end position="1498"/>
    </location>
</feature>
<sequence>MLRNDLPLELDGESLYNTIPSHLFSSKDTERPPSIAPAAEVGDETNWIEGGSRSSKGFHKRAFSFGGLDIYDTETDSGYGPQLFDTGIVLSPLDALVARLTTEFYHTFVGNEKDSIPTLLPPGSSKHSIGRPVLSPYIQQFSLVPNRESGTMTPTVSFDGYFPIDSKDKKGTEEPHTGQGRPENTKHPNKPDLDRADRSRTFQIWIKNLLTEACRVSTVGDIDQDMLALLDEQITQRYESKNTRYPPTPTEDLAQFHDGDGQQPPPVPPKKPDYDGGNRIGISGTNNNTDRISSAPPSMPKRYNTDDPEKLALHSNAYRDFSEGAATIRRSPTWDDGMVKSPPPTSAIRPMHIPKNMASSTSGTDPHLEESVHSSNTISRAHSASQSVGRGVYRARDPAAPARRPLAGPRSATRNLKLNIATNRDSFAAISPARLSILRAVGRRQSIRLTPDNGAIVIADAKLKTETEDGFSTPPIGEFDIFDAPKRSNSLSQLSRIPETRRISYTNELERAARHIESQRLPISRRSKIHRAIPINNHNGSKLQGLPSNSNIYSKQQNDSISRHSMPASIFSKSQKEASMLVISELPPPVPLRVRHENIVANPEPIITVRKQLPSQPREHSDSARTRLHLQNQLLGAQAQLHKVILPIHPTAKKHTSGIISSPTEEIKGFIGDPSKASTDPSGHISQQMVDPNQLKAYDSKNKSNSLVDYEGDSGPKFVGPDNNESTDRVNLKRWRSARRRKSTLRTTLLKYTVSTQPHPMPREMGQYRRLLLHGPAFKMLSALTMQPDTYLFLFSDTLIVSRQSSAQPGARTLQRAHGQRLLPPSTELSDLLPDMRFRVQVIIPLKHDMVNLSLIRAGASYRQGETEEQHELRLSKQEKTLRKGCEMFSHNPNDAILYLIKRKLVQPAAEKVAAFLHRCVLLDRLQLANFMGYGLVGIHLPKAVSKEELHEEKQYHKAIWRSFLERCQLHGLPLLEALRVVLLHTNLPLKSGAANAMLQEFSEHWYEKNRQYHSGPYRSTQAPSSHSSSSGGVFKKRSGRKDRKLDTHSSLLEALNSLVSNEPIWVPDNKDVASRLVFLIVNISRTQKAYYDDLAASEREFRDFVSNFRVPVVGDQAQGSRKESVLRKRDQQRVMTMMEAPTEELASIWESVHRFGLSEIFYGHNVSPEFDIGWVRDKNDMYGVGLSESDIQSEIEEVYSDPGHKDGILVNPSSDRIPGKLNVASPYYIRVTIKLPKPDPHFLIGVRVCTQPAQSSPGPGGLLSPSLTAAQQSFVNHPFKRNTVYGNAAVSSIDVTGAPSAAASSEQQQVIEILPSQILQFNGGSANSFIIVPKSPGQVTLQFIGYGKNARCYSPIPARTMLVEGEFMMHTLQVSWAKPKSGANNNASSGSSTPAISKSRNVFGFDSDASKSIWASAFHDALGTNTTTLSDEHHHRFPMYETNPSLSPSYDSAKATAAYAEYITNALQQASEKNNAASQMANSNASGNRSPILQPTFESGYANSNSVHTGLSGDVLVGTVLRCGR</sequence>
<feature type="region of interest" description="Disordered" evidence="1">
    <location>
        <begin position="1475"/>
        <end position="1498"/>
    </location>
</feature>
<feature type="domain" description="SEC7" evidence="2">
    <location>
        <begin position="871"/>
        <end position="1156"/>
    </location>
</feature>
<dbReference type="GO" id="GO:0032012">
    <property type="term" value="P:regulation of ARF protein signal transduction"/>
    <property type="evidence" value="ECO:0007669"/>
    <property type="project" value="InterPro"/>
</dbReference>
<protein>
    <recommendedName>
        <fullName evidence="2">SEC7 domain-containing protein</fullName>
    </recommendedName>
</protein>
<proteinExistence type="predicted"/>
<dbReference type="PROSITE" id="PS50190">
    <property type="entry name" value="SEC7"/>
    <property type="match status" value="1"/>
</dbReference>
<feature type="region of interest" description="Disordered" evidence="1">
    <location>
        <begin position="238"/>
        <end position="307"/>
    </location>
</feature>
<dbReference type="SUPFAM" id="SSF48425">
    <property type="entry name" value="Sec7 domain"/>
    <property type="match status" value="1"/>
</dbReference>
<evidence type="ECO:0000259" key="2">
    <source>
        <dbReference type="PROSITE" id="PS50190"/>
    </source>
</evidence>
<dbReference type="Gene3D" id="1.10.220.20">
    <property type="match status" value="1"/>
</dbReference>
<feature type="compositionally biased region" description="Basic and acidic residues" evidence="1">
    <location>
        <begin position="165"/>
        <end position="176"/>
    </location>
</feature>
<dbReference type="InterPro" id="IPR023394">
    <property type="entry name" value="Sec7_C_sf"/>
</dbReference>
<feature type="compositionally biased region" description="Low complexity" evidence="1">
    <location>
        <begin position="1475"/>
        <end position="1487"/>
    </location>
</feature>
<dbReference type="EMBL" id="JANBPU010000175">
    <property type="protein sequence ID" value="KAJ1914882.1"/>
    <property type="molecule type" value="Genomic_DNA"/>
</dbReference>
<dbReference type="Pfam" id="PF01369">
    <property type="entry name" value="Sec7"/>
    <property type="match status" value="1"/>
</dbReference>
<feature type="region of interest" description="Disordered" evidence="1">
    <location>
        <begin position="332"/>
        <end position="392"/>
    </location>
</feature>
<feature type="compositionally biased region" description="Polar residues" evidence="1">
    <location>
        <begin position="373"/>
        <end position="388"/>
    </location>
</feature>
<reference evidence="3" key="1">
    <citation type="submission" date="2022-07" db="EMBL/GenBank/DDBJ databases">
        <title>Phylogenomic reconstructions and comparative analyses of Kickxellomycotina fungi.</title>
        <authorList>
            <person name="Reynolds N.K."/>
            <person name="Stajich J.E."/>
            <person name="Barry K."/>
            <person name="Grigoriev I.V."/>
            <person name="Crous P."/>
            <person name="Smith M.E."/>
        </authorList>
    </citation>
    <scope>NUCLEOTIDE SEQUENCE</scope>
    <source>
        <strain evidence="3">NBRC 100468</strain>
    </source>
</reference>
<feature type="region of interest" description="Disordered" evidence="1">
    <location>
        <begin position="1017"/>
        <end position="1043"/>
    </location>
</feature>
<dbReference type="GO" id="GO:0005085">
    <property type="term" value="F:guanyl-nucleotide exchange factor activity"/>
    <property type="evidence" value="ECO:0007669"/>
    <property type="project" value="InterPro"/>
</dbReference>
<keyword evidence="4" id="KW-1185">Reference proteome</keyword>
<gene>
    <name evidence="3" type="ORF">H4219_004592</name>
</gene>
<comment type="caution">
    <text evidence="3">The sequence shown here is derived from an EMBL/GenBank/DDBJ whole genome shotgun (WGS) entry which is preliminary data.</text>
</comment>
<evidence type="ECO:0000313" key="4">
    <source>
        <dbReference type="Proteomes" id="UP001150538"/>
    </source>
</evidence>
<dbReference type="Proteomes" id="UP001150538">
    <property type="component" value="Unassembled WGS sequence"/>
</dbReference>
<evidence type="ECO:0000313" key="3">
    <source>
        <dbReference type="EMBL" id="KAJ1914882.1"/>
    </source>
</evidence>
<dbReference type="SMART" id="SM00222">
    <property type="entry name" value="Sec7"/>
    <property type="match status" value="1"/>
</dbReference>
<dbReference type="OrthoDB" id="430364at2759"/>
<dbReference type="InterPro" id="IPR035999">
    <property type="entry name" value="Sec7_dom_sf"/>
</dbReference>
<name>A0A9W8DQW9_9FUNG</name>
<feature type="compositionally biased region" description="Basic and acidic residues" evidence="1">
    <location>
        <begin position="183"/>
        <end position="196"/>
    </location>
</feature>
<dbReference type="Gene3D" id="1.10.1000.11">
    <property type="entry name" value="Arf Nucleotide-binding Site Opener,domain 2"/>
    <property type="match status" value="1"/>
</dbReference>
<organism evidence="3 4">
    <name type="scientific">Mycoemilia scoparia</name>
    <dbReference type="NCBI Taxonomy" id="417184"/>
    <lineage>
        <taxon>Eukaryota</taxon>
        <taxon>Fungi</taxon>
        <taxon>Fungi incertae sedis</taxon>
        <taxon>Zoopagomycota</taxon>
        <taxon>Kickxellomycotina</taxon>
        <taxon>Kickxellomycetes</taxon>
        <taxon>Kickxellales</taxon>
        <taxon>Kickxellaceae</taxon>
        <taxon>Mycoemilia</taxon>
    </lineage>
</organism>
<accession>A0A9W8DQW9</accession>